<comment type="caution">
    <text evidence="2">The sequence shown here is derived from an EMBL/GenBank/DDBJ whole genome shotgun (WGS) entry which is preliminary data.</text>
</comment>
<feature type="domain" description="Insertion element IS150 protein InsJ-like helix-turn-helix" evidence="1">
    <location>
        <begin position="13"/>
        <end position="60"/>
    </location>
</feature>
<sequence>MFLKNDNQRAISRKLRILNYAAEIGSVVKTCRHFDIGRASFYRWRTAYLEPGETSLIDKPSIPKWYANSV</sequence>
<accession>A0ABQ3CVJ2</accession>
<dbReference type="SUPFAM" id="SSF48295">
    <property type="entry name" value="TrpR-like"/>
    <property type="match status" value="1"/>
</dbReference>
<reference evidence="3" key="1">
    <citation type="journal article" date="2019" name="Int. J. Syst. Evol. Microbiol.">
        <title>The Global Catalogue of Microorganisms (GCM) 10K type strain sequencing project: providing services to taxonomists for standard genome sequencing and annotation.</title>
        <authorList>
            <consortium name="The Broad Institute Genomics Platform"/>
            <consortium name="The Broad Institute Genome Sequencing Center for Infectious Disease"/>
            <person name="Wu L."/>
            <person name="Ma J."/>
        </authorList>
    </citation>
    <scope>NUCLEOTIDE SEQUENCE [LARGE SCALE GENOMIC DNA]</scope>
    <source>
        <strain evidence="3">KCTC 32465</strain>
    </source>
</reference>
<proteinExistence type="predicted"/>
<gene>
    <name evidence="2" type="ORF">GCM10008927_06570</name>
</gene>
<name>A0ABQ3CVJ2_9RHOB</name>
<dbReference type="Pfam" id="PF13518">
    <property type="entry name" value="HTH_28"/>
    <property type="match status" value="1"/>
</dbReference>
<keyword evidence="3" id="KW-1185">Reference proteome</keyword>
<evidence type="ECO:0000313" key="2">
    <source>
        <dbReference type="EMBL" id="GHA44420.1"/>
    </source>
</evidence>
<evidence type="ECO:0000259" key="1">
    <source>
        <dbReference type="Pfam" id="PF13518"/>
    </source>
</evidence>
<dbReference type="InterPro" id="IPR010921">
    <property type="entry name" value="Trp_repressor/repl_initiator"/>
</dbReference>
<evidence type="ECO:0000313" key="3">
    <source>
        <dbReference type="Proteomes" id="UP000634455"/>
    </source>
</evidence>
<dbReference type="InterPro" id="IPR055247">
    <property type="entry name" value="InsJ-like_HTH"/>
</dbReference>
<protein>
    <recommendedName>
        <fullName evidence="1">Insertion element IS150 protein InsJ-like helix-turn-helix domain-containing protein</fullName>
    </recommendedName>
</protein>
<dbReference type="Proteomes" id="UP000634455">
    <property type="component" value="Unassembled WGS sequence"/>
</dbReference>
<dbReference type="EMBL" id="BMZF01000001">
    <property type="protein sequence ID" value="GHA44420.1"/>
    <property type="molecule type" value="Genomic_DNA"/>
</dbReference>
<organism evidence="2 3">
    <name type="scientific">Paramylibacter ulvae</name>
    <dbReference type="NCBI Taxonomy" id="1651968"/>
    <lineage>
        <taxon>Bacteria</taxon>
        <taxon>Pseudomonadati</taxon>
        <taxon>Pseudomonadota</taxon>
        <taxon>Alphaproteobacteria</taxon>
        <taxon>Rhodobacterales</taxon>
        <taxon>Paracoccaceae</taxon>
        <taxon>Paramylibacter</taxon>
    </lineage>
</organism>